<keyword evidence="2" id="KW-0808">Transferase</keyword>
<reference evidence="2" key="1">
    <citation type="submission" date="2018-12" db="EMBL/GenBank/DDBJ databases">
        <authorList>
            <person name="Will S."/>
            <person name="Neumann-Schaal M."/>
            <person name="Henke P."/>
        </authorList>
    </citation>
    <scope>NUCLEOTIDE SEQUENCE</scope>
    <source>
        <strain evidence="2">PCC 7102</strain>
    </source>
</reference>
<evidence type="ECO:0000313" key="3">
    <source>
        <dbReference type="Proteomes" id="UP000271624"/>
    </source>
</evidence>
<dbReference type="Pfam" id="PF10111">
    <property type="entry name" value="Glyco_tranf_2_2"/>
    <property type="match status" value="1"/>
</dbReference>
<dbReference type="AlphaFoldDB" id="A0A433UZJ9"/>
<dbReference type="InterPro" id="IPR019290">
    <property type="entry name" value="GlycosylTrfase-like_prok"/>
</dbReference>
<dbReference type="SUPFAM" id="SSF53448">
    <property type="entry name" value="Nucleotide-diphospho-sugar transferases"/>
    <property type="match status" value="1"/>
</dbReference>
<dbReference type="PANTHER" id="PTHR43685">
    <property type="entry name" value="GLYCOSYLTRANSFERASE"/>
    <property type="match status" value="1"/>
</dbReference>
<evidence type="ECO:0000259" key="1">
    <source>
        <dbReference type="Pfam" id="PF10111"/>
    </source>
</evidence>
<dbReference type="InterPro" id="IPR050834">
    <property type="entry name" value="Glycosyltransf_2"/>
</dbReference>
<dbReference type="Gene3D" id="3.90.550.10">
    <property type="entry name" value="Spore Coat Polysaccharide Biosynthesis Protein SpsA, Chain A"/>
    <property type="match status" value="1"/>
</dbReference>
<organism evidence="2 3">
    <name type="scientific">Dulcicalothrix desertica PCC 7102</name>
    <dbReference type="NCBI Taxonomy" id="232991"/>
    <lineage>
        <taxon>Bacteria</taxon>
        <taxon>Bacillati</taxon>
        <taxon>Cyanobacteriota</taxon>
        <taxon>Cyanophyceae</taxon>
        <taxon>Nostocales</taxon>
        <taxon>Calotrichaceae</taxon>
        <taxon>Dulcicalothrix</taxon>
    </lineage>
</organism>
<keyword evidence="3" id="KW-1185">Reference proteome</keyword>
<proteinExistence type="predicted"/>
<dbReference type="PANTHER" id="PTHR43685:SF2">
    <property type="entry name" value="GLYCOSYLTRANSFERASE 2-LIKE DOMAIN-CONTAINING PROTEIN"/>
    <property type="match status" value="1"/>
</dbReference>
<name>A0A433UZJ9_9CYAN</name>
<dbReference type="RefSeq" id="WP_127085808.1">
    <property type="nucleotide sequence ID" value="NZ_RSCL01000026.1"/>
</dbReference>
<comment type="caution">
    <text evidence="2">The sequence shown here is derived from an EMBL/GenBank/DDBJ whole genome shotgun (WGS) entry which is preliminary data.</text>
</comment>
<feature type="domain" description="Glycosyltransferase 2-like prokaryotic type" evidence="1">
    <location>
        <begin position="5"/>
        <end position="251"/>
    </location>
</feature>
<dbReference type="OrthoDB" id="9812327at2"/>
<protein>
    <submittedName>
        <fullName evidence="2">Glycosyl transferase</fullName>
    </submittedName>
</protein>
<dbReference type="EMBL" id="RSCL01000026">
    <property type="protein sequence ID" value="RUS99285.1"/>
    <property type="molecule type" value="Genomic_DNA"/>
</dbReference>
<dbReference type="InterPro" id="IPR029044">
    <property type="entry name" value="Nucleotide-diphossugar_trans"/>
</dbReference>
<accession>A0A433UZJ9</accession>
<gene>
    <name evidence="2" type="ORF">DSM106972_077270</name>
</gene>
<dbReference type="Proteomes" id="UP000271624">
    <property type="component" value="Unassembled WGS sequence"/>
</dbReference>
<dbReference type="GO" id="GO:0016740">
    <property type="term" value="F:transferase activity"/>
    <property type="evidence" value="ECO:0007669"/>
    <property type="project" value="UniProtKB-KW"/>
</dbReference>
<reference evidence="2" key="2">
    <citation type="journal article" date="2019" name="Genome Biol. Evol.">
        <title>Day and night: Metabolic profiles and evolutionary relationships of six axenic non-marine cyanobacteria.</title>
        <authorList>
            <person name="Will S.E."/>
            <person name="Henke P."/>
            <person name="Boedeker C."/>
            <person name="Huang S."/>
            <person name="Brinkmann H."/>
            <person name="Rohde M."/>
            <person name="Jarek M."/>
            <person name="Friedl T."/>
            <person name="Seufert S."/>
            <person name="Schumacher M."/>
            <person name="Overmann J."/>
            <person name="Neumann-Schaal M."/>
            <person name="Petersen J."/>
        </authorList>
    </citation>
    <scope>NUCLEOTIDE SEQUENCE [LARGE SCALE GENOMIC DNA]</scope>
    <source>
        <strain evidence="2">PCC 7102</strain>
    </source>
</reference>
<evidence type="ECO:0000313" key="2">
    <source>
        <dbReference type="EMBL" id="RUS99285.1"/>
    </source>
</evidence>
<sequence length="328" mass="36448">MPIVSVIIPVYNGETTIKRTINSVLKQTLTDFELIVIDAGSTDSTFSIISQIKDSRLRVYSYPKANVAVNRNRGFEHCLGKFISFLDADDIWAPDKLEAQYNALVESNSVVAYSFTDAIDENDKFLRPCSHAAWSSDVFAQLLLDDFIGSGSNVMIRAEAFTEVGGFDGSLSNAQDTDLWFRLAALGDFVVVKKVQVLYRISASSMSSNVLGLEKANLQVIERAYAHPKALQYQHLKSVSIANLYKYLSHKALSAPPGQHNAKIAVRFLVTAVKYDKTLLFKPILYKALLKLAAMSFLSPKSATDLLNKFPRLSDTSTFFGYIKVNYP</sequence>